<dbReference type="Gene3D" id="1.10.357.10">
    <property type="entry name" value="Tetracycline Repressor, domain 2"/>
    <property type="match status" value="1"/>
</dbReference>
<accession>A0A0P9Y386</accession>
<dbReference type="GO" id="GO:0000976">
    <property type="term" value="F:transcription cis-regulatory region binding"/>
    <property type="evidence" value="ECO:0007669"/>
    <property type="project" value="TreeGrafter"/>
</dbReference>
<comment type="caution">
    <text evidence="6">The sequence shown here is derived from an EMBL/GenBank/DDBJ whole genome shotgun (WGS) entry which is preliminary data.</text>
</comment>
<dbReference type="AlphaFoldDB" id="A0A0P9Y386"/>
<dbReference type="Pfam" id="PF00440">
    <property type="entry name" value="TetR_N"/>
    <property type="match status" value="1"/>
</dbReference>
<dbReference type="PANTHER" id="PTHR30055:SF119">
    <property type="entry name" value="NALC"/>
    <property type="match status" value="1"/>
</dbReference>
<evidence type="ECO:0000256" key="4">
    <source>
        <dbReference type="PROSITE-ProRule" id="PRU00335"/>
    </source>
</evidence>
<organism evidence="6 7">
    <name type="scientific">Pseudomonas syringae pv. primulae</name>
    <dbReference type="NCBI Taxonomy" id="251707"/>
    <lineage>
        <taxon>Bacteria</taxon>
        <taxon>Pseudomonadati</taxon>
        <taxon>Pseudomonadota</taxon>
        <taxon>Gammaproteobacteria</taxon>
        <taxon>Pseudomonadales</taxon>
        <taxon>Pseudomonadaceae</taxon>
        <taxon>Pseudomonas</taxon>
    </lineage>
</organism>
<dbReference type="Pfam" id="PF14246">
    <property type="entry name" value="TetR_C_7"/>
    <property type="match status" value="1"/>
</dbReference>
<dbReference type="PATRIC" id="fig|251707.3.peg.3436"/>
<feature type="domain" description="HTH tetR-type" evidence="5">
    <location>
        <begin position="6"/>
        <end position="66"/>
    </location>
</feature>
<dbReference type="SUPFAM" id="SSF46689">
    <property type="entry name" value="Homeodomain-like"/>
    <property type="match status" value="1"/>
</dbReference>
<name>A0A0P9Y386_9PSED</name>
<dbReference type="PRINTS" id="PR00455">
    <property type="entry name" value="HTHTETR"/>
</dbReference>
<dbReference type="PROSITE" id="PS50977">
    <property type="entry name" value="HTH_TETR_2"/>
    <property type="match status" value="1"/>
</dbReference>
<dbReference type="Gene3D" id="1.10.10.60">
    <property type="entry name" value="Homeodomain-like"/>
    <property type="match status" value="1"/>
</dbReference>
<feature type="DNA-binding region" description="H-T-H motif" evidence="4">
    <location>
        <begin position="29"/>
        <end position="48"/>
    </location>
</feature>
<dbReference type="InterPro" id="IPR001647">
    <property type="entry name" value="HTH_TetR"/>
</dbReference>
<protein>
    <submittedName>
        <fullName evidence="6">Transcription regulator protein</fullName>
    </submittedName>
</protein>
<keyword evidence="1" id="KW-0805">Transcription regulation</keyword>
<dbReference type="FunFam" id="1.10.10.60:FF:000141">
    <property type="entry name" value="TetR family transcriptional regulator"/>
    <property type="match status" value="1"/>
</dbReference>
<reference evidence="6 7" key="1">
    <citation type="submission" date="2015-09" db="EMBL/GenBank/DDBJ databases">
        <title>Genome announcement of multiple Pseudomonas syringae strains.</title>
        <authorList>
            <person name="Thakur S."/>
            <person name="Wang P.W."/>
            <person name="Gong Y."/>
            <person name="Weir B.S."/>
            <person name="Guttman D.S."/>
        </authorList>
    </citation>
    <scope>NUCLEOTIDE SEQUENCE [LARGE SCALE GENOMIC DNA]</scope>
    <source>
        <strain evidence="6 7">ICMP3956</strain>
    </source>
</reference>
<evidence type="ECO:0000256" key="2">
    <source>
        <dbReference type="ARBA" id="ARBA00023125"/>
    </source>
</evidence>
<dbReference type="EMBL" id="LJRC01000046">
    <property type="protein sequence ID" value="KPY40053.1"/>
    <property type="molecule type" value="Genomic_DNA"/>
</dbReference>
<sequence length="201" mass="21834">MRVLTDAKRDAIIDAAAQVFQEEGFEAASMAAIAARVGGSKSTLYRYYNSKEALFVAVSSKAAKSQLLPSLEKLLATEDKDLSTVLTAFGKATLSVVASEAMIKTLRTVISESGRSDIGMLFHEAGPRIAFKLLADFFSVRMDAGSMRRADPDIATRHLIALFDSETVFPRLMGIREALTADEIESAVQRAVETFVRGYSV</sequence>
<gene>
    <name evidence="6" type="ORF">ALO52_02563</name>
</gene>
<keyword evidence="3" id="KW-0804">Transcription</keyword>
<evidence type="ECO:0000256" key="3">
    <source>
        <dbReference type="ARBA" id="ARBA00023163"/>
    </source>
</evidence>
<evidence type="ECO:0000259" key="5">
    <source>
        <dbReference type="PROSITE" id="PS50977"/>
    </source>
</evidence>
<keyword evidence="2 4" id="KW-0238">DNA-binding</keyword>
<dbReference type="InterPro" id="IPR050109">
    <property type="entry name" value="HTH-type_TetR-like_transc_reg"/>
</dbReference>
<evidence type="ECO:0000313" key="7">
    <source>
        <dbReference type="Proteomes" id="UP000050562"/>
    </source>
</evidence>
<dbReference type="GO" id="GO:0003700">
    <property type="term" value="F:DNA-binding transcription factor activity"/>
    <property type="evidence" value="ECO:0007669"/>
    <property type="project" value="TreeGrafter"/>
</dbReference>
<dbReference type="PANTHER" id="PTHR30055">
    <property type="entry name" value="HTH-TYPE TRANSCRIPTIONAL REGULATOR RUTR"/>
    <property type="match status" value="1"/>
</dbReference>
<evidence type="ECO:0000256" key="1">
    <source>
        <dbReference type="ARBA" id="ARBA00023015"/>
    </source>
</evidence>
<proteinExistence type="predicted"/>
<dbReference type="InterPro" id="IPR009057">
    <property type="entry name" value="Homeodomain-like_sf"/>
</dbReference>
<dbReference type="Proteomes" id="UP000050562">
    <property type="component" value="Unassembled WGS sequence"/>
</dbReference>
<dbReference type="InterPro" id="IPR039536">
    <property type="entry name" value="TetR_C_Proteobacteria"/>
</dbReference>
<evidence type="ECO:0000313" key="6">
    <source>
        <dbReference type="EMBL" id="KPY40053.1"/>
    </source>
</evidence>